<proteinExistence type="predicted"/>
<feature type="region of interest" description="Disordered" evidence="6">
    <location>
        <begin position="1"/>
        <end position="22"/>
    </location>
</feature>
<dbReference type="PANTHER" id="PTHR32309:SF31">
    <property type="entry name" value="CAPSULAR EXOPOLYSACCHARIDE FAMILY"/>
    <property type="match status" value="1"/>
</dbReference>
<keyword evidence="5 7" id="KW-0472">Membrane</keyword>
<evidence type="ECO:0000256" key="7">
    <source>
        <dbReference type="SAM" id="Phobius"/>
    </source>
</evidence>
<evidence type="ECO:0000256" key="5">
    <source>
        <dbReference type="ARBA" id="ARBA00023136"/>
    </source>
</evidence>
<feature type="domain" description="Polysaccharide chain length determinant N-terminal" evidence="8">
    <location>
        <begin position="25"/>
        <end position="114"/>
    </location>
</feature>
<gene>
    <name evidence="9" type="ORF">V0U79_01920</name>
</gene>
<dbReference type="Pfam" id="PF02706">
    <property type="entry name" value="Wzz"/>
    <property type="match status" value="1"/>
</dbReference>
<reference evidence="9 10" key="1">
    <citation type="submission" date="2024-01" db="EMBL/GenBank/DDBJ databases">
        <title>Hyphobacterium bacterium isolated from marine sediment.</title>
        <authorList>
            <person name="Zhao S."/>
        </authorList>
    </citation>
    <scope>NUCLEOTIDE SEQUENCE [LARGE SCALE GENOMIC DNA]</scope>
    <source>
        <strain evidence="10">HN65</strain>
    </source>
</reference>
<comment type="subcellular location">
    <subcellularLocation>
        <location evidence="1">Cell membrane</location>
        <topology evidence="1">Multi-pass membrane protein</topology>
    </subcellularLocation>
</comment>
<keyword evidence="3 7" id="KW-0812">Transmembrane</keyword>
<evidence type="ECO:0000313" key="10">
    <source>
        <dbReference type="Proteomes" id="UP001354971"/>
    </source>
</evidence>
<name>A0ABU7LMF6_9PROT</name>
<organism evidence="9 10">
    <name type="scientific">Hyphobacterium lacteum</name>
    <dbReference type="NCBI Taxonomy" id="3116575"/>
    <lineage>
        <taxon>Bacteria</taxon>
        <taxon>Pseudomonadati</taxon>
        <taxon>Pseudomonadota</taxon>
        <taxon>Alphaproteobacteria</taxon>
        <taxon>Maricaulales</taxon>
        <taxon>Maricaulaceae</taxon>
        <taxon>Hyphobacterium</taxon>
    </lineage>
</organism>
<dbReference type="InterPro" id="IPR003856">
    <property type="entry name" value="LPS_length_determ_N"/>
</dbReference>
<dbReference type="PANTHER" id="PTHR32309">
    <property type="entry name" value="TYROSINE-PROTEIN KINASE"/>
    <property type="match status" value="1"/>
</dbReference>
<evidence type="ECO:0000256" key="4">
    <source>
        <dbReference type="ARBA" id="ARBA00022989"/>
    </source>
</evidence>
<evidence type="ECO:0000256" key="1">
    <source>
        <dbReference type="ARBA" id="ARBA00004651"/>
    </source>
</evidence>
<evidence type="ECO:0000256" key="6">
    <source>
        <dbReference type="SAM" id="MobiDB-lite"/>
    </source>
</evidence>
<feature type="transmembrane region" description="Helical" evidence="7">
    <location>
        <begin position="40"/>
        <end position="61"/>
    </location>
</feature>
<dbReference type="EMBL" id="JAZDRP010000001">
    <property type="protein sequence ID" value="MEE2525105.1"/>
    <property type="molecule type" value="Genomic_DNA"/>
</dbReference>
<dbReference type="Proteomes" id="UP001354971">
    <property type="component" value="Unassembled WGS sequence"/>
</dbReference>
<keyword evidence="4 7" id="KW-1133">Transmembrane helix</keyword>
<protein>
    <submittedName>
        <fullName evidence="9">Wzz/FepE/Etk N-terminal domain-containing protein</fullName>
    </submittedName>
</protein>
<dbReference type="RefSeq" id="WP_330197768.1">
    <property type="nucleotide sequence ID" value="NZ_JAZDRP010000001.1"/>
</dbReference>
<keyword evidence="10" id="KW-1185">Reference proteome</keyword>
<accession>A0ABU7LMF6</accession>
<evidence type="ECO:0000256" key="2">
    <source>
        <dbReference type="ARBA" id="ARBA00022475"/>
    </source>
</evidence>
<keyword evidence="2" id="KW-1003">Cell membrane</keyword>
<comment type="caution">
    <text evidence="9">The sequence shown here is derived from an EMBL/GenBank/DDBJ whole genome shotgun (WGS) entry which is preliminary data.</text>
</comment>
<evidence type="ECO:0000313" key="9">
    <source>
        <dbReference type="EMBL" id="MEE2525105.1"/>
    </source>
</evidence>
<evidence type="ECO:0000259" key="8">
    <source>
        <dbReference type="Pfam" id="PF02706"/>
    </source>
</evidence>
<feature type="transmembrane region" description="Helical" evidence="7">
    <location>
        <begin position="433"/>
        <end position="456"/>
    </location>
</feature>
<feature type="region of interest" description="Disordered" evidence="6">
    <location>
        <begin position="463"/>
        <end position="487"/>
    </location>
</feature>
<sequence>MSRAYSGPGQRPPVPPGPDEEGRRDLDLFDLIEMIWSQRGIILVVFLILFAFGAAASILMLNKTYEARARLLVLLDDEDLTPGAAGSGEGFIIEQVMQSESEIMNSETVRRRALETVGVSAVMQHGGTEALALRNLRQSFSIQRAPSASVLIPTLESESADQAEQVLDAIVDAYLEYRQEVLTGDGSSGIADRRLQSDQAYSNALTALDAFLTEHDITDFDADLEAAVTQATTLRTALATAQSERQAASAAAAAIEARVAEMPETLELYVESNAENLLIEKRLERESLLARYLETAPPVVAIDREITELEEFIAGGGVEGLGQTRTGINEVRQGLIQEQLRLEAVAAGENRRAGAIQSQLNTVQAEVQRMRSIRAEYERLAQDVTATETAANSLATQQAEAEARQALAPGSADAVRIVERAYAPPEGSSLKKLGVVASFIFAAGAAVLLGLLRGYWINHISPSAPRRPVPQSRRTGDAAASGPVPMPARVAGVPVLARMPRR</sequence>
<evidence type="ECO:0000256" key="3">
    <source>
        <dbReference type="ARBA" id="ARBA00022692"/>
    </source>
</evidence>
<dbReference type="InterPro" id="IPR050445">
    <property type="entry name" value="Bact_polysacc_biosynth/exp"/>
</dbReference>